<dbReference type="Gene3D" id="3.10.450.50">
    <property type="match status" value="1"/>
</dbReference>
<evidence type="ECO:0000313" key="1">
    <source>
        <dbReference type="EMBL" id="HIZ39426.1"/>
    </source>
</evidence>
<proteinExistence type="predicted"/>
<dbReference type="SUPFAM" id="SSF103642">
    <property type="entry name" value="Sec-C motif"/>
    <property type="match status" value="1"/>
</dbReference>
<evidence type="ECO:0000313" key="2">
    <source>
        <dbReference type="Proteomes" id="UP000824049"/>
    </source>
</evidence>
<comment type="caution">
    <text evidence="1">The sequence shown here is derived from an EMBL/GenBank/DDBJ whole genome shotgun (WGS) entry which is preliminary data.</text>
</comment>
<dbReference type="EMBL" id="DXBR01000052">
    <property type="protein sequence ID" value="HIZ39426.1"/>
    <property type="molecule type" value="Genomic_DNA"/>
</dbReference>
<organism evidence="1 2">
    <name type="scientific">Candidatus Anaerobutyricum stercoris</name>
    <dbReference type="NCBI Taxonomy" id="2838457"/>
    <lineage>
        <taxon>Bacteria</taxon>
        <taxon>Bacillati</taxon>
        <taxon>Bacillota</taxon>
        <taxon>Clostridia</taxon>
        <taxon>Lachnospirales</taxon>
        <taxon>Lachnospiraceae</taxon>
        <taxon>Anaerobutyricum</taxon>
    </lineage>
</organism>
<dbReference type="Proteomes" id="UP000824049">
    <property type="component" value="Unassembled WGS sequence"/>
</dbReference>
<name>A0A9D2J7E8_9FIRM</name>
<reference evidence="1" key="1">
    <citation type="journal article" date="2021" name="PeerJ">
        <title>Extensive microbial diversity within the chicken gut microbiome revealed by metagenomics and culture.</title>
        <authorList>
            <person name="Gilroy R."/>
            <person name="Ravi A."/>
            <person name="Getino M."/>
            <person name="Pursley I."/>
            <person name="Horton D.L."/>
            <person name="Alikhan N.F."/>
            <person name="Baker D."/>
            <person name="Gharbi K."/>
            <person name="Hall N."/>
            <person name="Watson M."/>
            <person name="Adriaenssens E.M."/>
            <person name="Foster-Nyarko E."/>
            <person name="Jarju S."/>
            <person name="Secka A."/>
            <person name="Antonio M."/>
            <person name="Oren A."/>
            <person name="Chaudhuri R.R."/>
            <person name="La Ragione R."/>
            <person name="Hildebrand F."/>
            <person name="Pallen M.J."/>
        </authorList>
    </citation>
    <scope>NUCLEOTIDE SEQUENCE</scope>
    <source>
        <strain evidence="1">CHK179-28034</strain>
    </source>
</reference>
<dbReference type="InterPro" id="IPR004027">
    <property type="entry name" value="SEC_C_motif"/>
</dbReference>
<dbReference type="Pfam" id="PF02810">
    <property type="entry name" value="SEC-C"/>
    <property type="match status" value="1"/>
</dbReference>
<dbReference type="AlphaFoldDB" id="A0A9D2J7E8"/>
<accession>A0A9D2J7E8</accession>
<reference evidence="1" key="2">
    <citation type="submission" date="2021-04" db="EMBL/GenBank/DDBJ databases">
        <authorList>
            <person name="Gilroy R."/>
        </authorList>
    </citation>
    <scope>NUCLEOTIDE SEQUENCE</scope>
    <source>
        <strain evidence="1">CHK179-28034</strain>
    </source>
</reference>
<protein>
    <submittedName>
        <fullName evidence="1">SEC-C domain-containing protein</fullName>
    </submittedName>
</protein>
<gene>
    <name evidence="1" type="ORF">H9968_05820</name>
</gene>
<sequence>MNTYDNYLLLKTKKELTRLAKLHRMSGYSSLNKEALAEKLLEYIYRPSVMHDFLVYLGDDEIQLFSSPSRSSLKQTHQVYSGRPALYRRLLESGYCYKDTDGKYQFSSGLREFSSSRTFRKEQQRKSFLLDCVNAAGYLYGSCPVTILLKMYNTNTALFLKKEEIVQELQAVPPYFHSFILENDWIIQKSLYKNDLYKKIQQCQGTLPFNIPDKETILHLSRFGYFPEDPYTKQLINILTYPPEISREEAQEISGEIQAVFRQGGTIEDALVFLKNRTASASASSGFLQHILTADMSDASRRRLLSALNSVFAHSALLLNRGYTAAEAMQLNKKRTKIYPNSPCPCGSGKKYKNCCGRR</sequence>